<comment type="caution">
    <text evidence="2">The sequence shown here is derived from an EMBL/GenBank/DDBJ whole genome shotgun (WGS) entry which is preliminary data.</text>
</comment>
<evidence type="ECO:0000313" key="2">
    <source>
        <dbReference type="EMBL" id="KAJ8402203.1"/>
    </source>
</evidence>
<proteinExistence type="predicted"/>
<evidence type="ECO:0000256" key="1">
    <source>
        <dbReference type="SAM" id="MobiDB-lite"/>
    </source>
</evidence>
<sequence length="142" mass="15116">MASKPKKYRAGVEGGSQRGTGGTTPGSNKTRTAEEDGGSMSVKEEPRQEGMEVEEKKPDIKVEPKEEEDGGANGTAPSTSPTQSRRKAVSFGVIPPLCHSVRFTVHISPPRSQVPAERLVCAQQCHLLVTHVPVFPPTAEAA</sequence>
<organism evidence="2 3">
    <name type="scientific">Aldrovandia affinis</name>
    <dbReference type="NCBI Taxonomy" id="143900"/>
    <lineage>
        <taxon>Eukaryota</taxon>
        <taxon>Metazoa</taxon>
        <taxon>Chordata</taxon>
        <taxon>Craniata</taxon>
        <taxon>Vertebrata</taxon>
        <taxon>Euteleostomi</taxon>
        <taxon>Actinopterygii</taxon>
        <taxon>Neopterygii</taxon>
        <taxon>Teleostei</taxon>
        <taxon>Notacanthiformes</taxon>
        <taxon>Halosauridae</taxon>
        <taxon>Aldrovandia</taxon>
    </lineage>
</organism>
<feature type="compositionally biased region" description="Basic and acidic residues" evidence="1">
    <location>
        <begin position="42"/>
        <end position="64"/>
    </location>
</feature>
<evidence type="ECO:0000313" key="3">
    <source>
        <dbReference type="Proteomes" id="UP001221898"/>
    </source>
</evidence>
<reference evidence="2" key="1">
    <citation type="journal article" date="2023" name="Science">
        <title>Genome structures resolve the early diversification of teleost fishes.</title>
        <authorList>
            <person name="Parey E."/>
            <person name="Louis A."/>
            <person name="Montfort J."/>
            <person name="Bouchez O."/>
            <person name="Roques C."/>
            <person name="Iampietro C."/>
            <person name="Lluch J."/>
            <person name="Castinel A."/>
            <person name="Donnadieu C."/>
            <person name="Desvignes T."/>
            <person name="Floi Bucao C."/>
            <person name="Jouanno E."/>
            <person name="Wen M."/>
            <person name="Mejri S."/>
            <person name="Dirks R."/>
            <person name="Jansen H."/>
            <person name="Henkel C."/>
            <person name="Chen W.J."/>
            <person name="Zahm M."/>
            <person name="Cabau C."/>
            <person name="Klopp C."/>
            <person name="Thompson A.W."/>
            <person name="Robinson-Rechavi M."/>
            <person name="Braasch I."/>
            <person name="Lecointre G."/>
            <person name="Bobe J."/>
            <person name="Postlethwait J.H."/>
            <person name="Berthelot C."/>
            <person name="Roest Crollius H."/>
            <person name="Guiguen Y."/>
        </authorList>
    </citation>
    <scope>NUCLEOTIDE SEQUENCE</scope>
    <source>
        <strain evidence="2">NC1722</strain>
    </source>
</reference>
<feature type="compositionally biased region" description="Gly residues" evidence="1">
    <location>
        <begin position="12"/>
        <end position="24"/>
    </location>
</feature>
<feature type="region of interest" description="Disordered" evidence="1">
    <location>
        <begin position="1"/>
        <end position="87"/>
    </location>
</feature>
<gene>
    <name evidence="2" type="ORF">AAFF_G00370680</name>
</gene>
<name>A0AAD7SGS5_9TELE</name>
<dbReference type="EMBL" id="JAINUG010000065">
    <property type="protein sequence ID" value="KAJ8402203.1"/>
    <property type="molecule type" value="Genomic_DNA"/>
</dbReference>
<dbReference type="Proteomes" id="UP001221898">
    <property type="component" value="Unassembled WGS sequence"/>
</dbReference>
<dbReference type="AlphaFoldDB" id="A0AAD7SGS5"/>
<protein>
    <submittedName>
        <fullName evidence="2">Uncharacterized protein</fullName>
    </submittedName>
</protein>
<keyword evidence="3" id="KW-1185">Reference proteome</keyword>
<accession>A0AAD7SGS5</accession>